<accession>A0ABN3EA30</accession>
<evidence type="ECO:0000313" key="2">
    <source>
        <dbReference type="EMBL" id="GAA2252575.1"/>
    </source>
</evidence>
<name>A0ABN3EA30_9ACTN</name>
<keyword evidence="3" id="KW-1185">Reference proteome</keyword>
<evidence type="ECO:0008006" key="4">
    <source>
        <dbReference type="Google" id="ProtNLM"/>
    </source>
</evidence>
<evidence type="ECO:0000256" key="1">
    <source>
        <dbReference type="SAM" id="Phobius"/>
    </source>
</evidence>
<reference evidence="2 3" key="1">
    <citation type="journal article" date="2019" name="Int. J. Syst. Evol. Microbiol.">
        <title>The Global Catalogue of Microorganisms (GCM) 10K type strain sequencing project: providing services to taxonomists for standard genome sequencing and annotation.</title>
        <authorList>
            <consortium name="The Broad Institute Genomics Platform"/>
            <consortium name="The Broad Institute Genome Sequencing Center for Infectious Disease"/>
            <person name="Wu L."/>
            <person name="Ma J."/>
        </authorList>
    </citation>
    <scope>NUCLEOTIDE SEQUENCE [LARGE SCALE GENOMIC DNA]</scope>
    <source>
        <strain evidence="2 3">JCM 7356</strain>
    </source>
</reference>
<sequence length="79" mass="8268">MADRDGELEAFIAFCGGLAVTLLVLLALWLVAGGSSTTEPGWWLPTAGTAGLGATVLTYRRLRARRTAQDSKSRAASSS</sequence>
<keyword evidence="1" id="KW-0812">Transmembrane</keyword>
<dbReference type="Proteomes" id="UP001500305">
    <property type="component" value="Unassembled WGS sequence"/>
</dbReference>
<protein>
    <recommendedName>
        <fullName evidence="4">DUF2530 domain-containing protein</fullName>
    </recommendedName>
</protein>
<dbReference type="EMBL" id="BAAATR010000017">
    <property type="protein sequence ID" value="GAA2252575.1"/>
    <property type="molecule type" value="Genomic_DNA"/>
</dbReference>
<evidence type="ECO:0000313" key="3">
    <source>
        <dbReference type="Proteomes" id="UP001500305"/>
    </source>
</evidence>
<proteinExistence type="predicted"/>
<feature type="transmembrane region" description="Helical" evidence="1">
    <location>
        <begin position="12"/>
        <end position="30"/>
    </location>
</feature>
<keyword evidence="1" id="KW-1133">Transmembrane helix</keyword>
<gene>
    <name evidence="2" type="ORF">GCM10010430_40210</name>
</gene>
<comment type="caution">
    <text evidence="2">The sequence shown here is derived from an EMBL/GenBank/DDBJ whole genome shotgun (WGS) entry which is preliminary data.</text>
</comment>
<organism evidence="2 3">
    <name type="scientific">Kitasatospora cystarginea</name>
    <dbReference type="NCBI Taxonomy" id="58350"/>
    <lineage>
        <taxon>Bacteria</taxon>
        <taxon>Bacillati</taxon>
        <taxon>Actinomycetota</taxon>
        <taxon>Actinomycetes</taxon>
        <taxon>Kitasatosporales</taxon>
        <taxon>Streptomycetaceae</taxon>
        <taxon>Kitasatospora</taxon>
    </lineage>
</organism>
<dbReference type="RefSeq" id="WP_344637818.1">
    <property type="nucleotide sequence ID" value="NZ_BAAATR010000017.1"/>
</dbReference>
<feature type="transmembrane region" description="Helical" evidence="1">
    <location>
        <begin position="42"/>
        <end position="59"/>
    </location>
</feature>
<keyword evidence="1" id="KW-0472">Membrane</keyword>